<keyword evidence="15" id="KW-1185">Reference proteome</keyword>
<comment type="PTM">
    <text evidence="12">Contains one covalently linked retinal chromophore.</text>
</comment>
<feature type="site" description="Primary proton acceptor" evidence="11">
    <location>
        <position position="79"/>
    </location>
</feature>
<feature type="transmembrane region" description="Helical" evidence="13">
    <location>
        <begin position="129"/>
        <end position="150"/>
    </location>
</feature>
<dbReference type="GO" id="GO:0009881">
    <property type="term" value="F:photoreceptor activity"/>
    <property type="evidence" value="ECO:0007669"/>
    <property type="project" value="UniProtKB-KW"/>
</dbReference>
<keyword evidence="10" id="KW-0675">Receptor</keyword>
<feature type="transmembrane region" description="Helical" evidence="13">
    <location>
        <begin position="210"/>
        <end position="226"/>
    </location>
</feature>
<gene>
    <name evidence="14" type="ORF">GP2143_03288</name>
</gene>
<feature type="transmembrane region" description="Helical" evidence="13">
    <location>
        <begin position="80"/>
        <end position="98"/>
    </location>
</feature>
<dbReference type="SUPFAM" id="SSF81321">
    <property type="entry name" value="Family A G protein-coupled receptor-like"/>
    <property type="match status" value="1"/>
</dbReference>
<feature type="transmembrane region" description="Helical" evidence="13">
    <location>
        <begin position="12"/>
        <end position="31"/>
    </location>
</feature>
<comment type="subcellular location">
    <subcellularLocation>
        <location evidence="1">Membrane</location>
        <topology evidence="1">Multi-pass membrane protein</topology>
    </subcellularLocation>
</comment>
<dbReference type="PROSITE" id="PS00950">
    <property type="entry name" value="BACTERIAL_OPSIN_1"/>
    <property type="match status" value="1"/>
</dbReference>
<evidence type="ECO:0000256" key="2">
    <source>
        <dbReference type="ARBA" id="ARBA00008130"/>
    </source>
</evidence>
<dbReference type="InterPro" id="IPR017402">
    <property type="entry name" value="Proteorhodopsin"/>
</dbReference>
<feature type="transmembrane region" description="Helical" evidence="13">
    <location>
        <begin position="43"/>
        <end position="60"/>
    </location>
</feature>
<evidence type="ECO:0000256" key="6">
    <source>
        <dbReference type="ARBA" id="ARBA00022925"/>
    </source>
</evidence>
<feature type="modified residue" description="N6-(retinylidene)lysine" evidence="12">
    <location>
        <position position="213"/>
    </location>
</feature>
<proteinExistence type="inferred from homology"/>
<organism evidence="14 15">
    <name type="scientific">marine gamma proteobacterium HTCC2143</name>
    <dbReference type="NCBI Taxonomy" id="247633"/>
    <lineage>
        <taxon>Bacteria</taxon>
        <taxon>Pseudomonadati</taxon>
        <taxon>Pseudomonadota</taxon>
        <taxon>Gammaproteobacteria</taxon>
        <taxon>Cellvibrionales</taxon>
        <taxon>Spongiibacteraceae</taxon>
        <taxon>BD1-7 clade</taxon>
    </lineage>
</organism>
<dbReference type="STRING" id="247633.GP2143_03288"/>
<dbReference type="PANTHER" id="PTHR28286:SF2">
    <property type="entry name" value="BACTERIORHODOPSIN _OPSIN, NOPA (EUROFUNG)"/>
    <property type="match status" value="1"/>
</dbReference>
<reference evidence="14 15" key="1">
    <citation type="journal article" date="2010" name="J. Bacteriol.">
        <title>Genome sequence of the oligotrophic marine Gammaproteobacterium HTCC2143, isolated from the Oregon Coast.</title>
        <authorList>
            <person name="Oh H.M."/>
            <person name="Kang I."/>
            <person name="Ferriera S."/>
            <person name="Giovannoni S.J."/>
            <person name="Cho J.C."/>
        </authorList>
    </citation>
    <scope>NUCLEOTIDE SEQUENCE [LARGE SCALE GENOMIC DNA]</scope>
    <source>
        <strain evidence="14 15">HTCC2143</strain>
    </source>
</reference>
<dbReference type="InterPro" id="IPR001425">
    <property type="entry name" value="Arc/bac/fun_rhodopsins"/>
</dbReference>
<name>A0YD09_9GAMM</name>
<dbReference type="GO" id="GO:0010461">
    <property type="term" value="F:light-activated monoatomic ion channel activity"/>
    <property type="evidence" value="ECO:0007669"/>
    <property type="project" value="InterPro"/>
</dbReference>
<evidence type="ECO:0000313" key="14">
    <source>
        <dbReference type="EMBL" id="EAW31112.1"/>
    </source>
</evidence>
<feature type="site" description="Responsible for spectral tuning" evidence="11">
    <location>
        <position position="87"/>
    </location>
</feature>
<comment type="caution">
    <text evidence="14">The sequence shown here is derived from an EMBL/GenBank/DDBJ whole genome shotgun (WGS) entry which is preliminary data.</text>
</comment>
<evidence type="ECO:0000256" key="11">
    <source>
        <dbReference type="PIRSR" id="PIRSR038142-1"/>
    </source>
</evidence>
<evidence type="ECO:0000256" key="3">
    <source>
        <dbReference type="ARBA" id="ARBA00022543"/>
    </source>
</evidence>
<keyword evidence="7 13" id="KW-1133">Transmembrane helix</keyword>
<dbReference type="GO" id="GO:0016020">
    <property type="term" value="C:membrane"/>
    <property type="evidence" value="ECO:0007669"/>
    <property type="project" value="UniProtKB-SubCell"/>
</dbReference>
<keyword evidence="8 12" id="KW-0157">Chromophore</keyword>
<evidence type="ECO:0000256" key="13">
    <source>
        <dbReference type="SAM" id="Phobius"/>
    </source>
</evidence>
<protein>
    <submittedName>
        <fullName evidence="14">Bacteriorhodopsin</fullName>
    </submittedName>
</protein>
<dbReference type="AlphaFoldDB" id="A0YD09"/>
<dbReference type="PIRSF" id="PIRSF038142">
    <property type="entry name" value="Rhodopsin_bac_prd"/>
    <property type="match status" value="1"/>
</dbReference>
<dbReference type="SMART" id="SM01021">
    <property type="entry name" value="Bac_rhodopsin"/>
    <property type="match status" value="1"/>
</dbReference>
<sequence length="229" mass="25142">MTTNLSASDPVGMSFWLISMAMVAATVFFLIERDRVSGKWKTSLTVAGLVTLIAAVHYFYMRDVWVATGETPTVYRYIDWLLTVPLLIIEFYLILSAITKVPVGVFWRLLAGSLIMLGAGFVGEVNPDYVVSGFVVGMLGWVWIMYEIFLGEASKINAASGNAIAQKAYGAMRLLVTVGWAIYPIGYVLGYFTGSTDSATLNLWYNVADLWNKVAFGLVIWAAAVADSE</sequence>
<keyword evidence="6 12" id="KW-0681">Retinal protein</keyword>
<dbReference type="Pfam" id="PF01036">
    <property type="entry name" value="Bac_rhodopsin"/>
    <property type="match status" value="1"/>
</dbReference>
<keyword evidence="5 13" id="KW-0812">Transmembrane</keyword>
<evidence type="ECO:0000313" key="15">
    <source>
        <dbReference type="Proteomes" id="UP000004931"/>
    </source>
</evidence>
<dbReference type="Proteomes" id="UP000004931">
    <property type="component" value="Unassembled WGS sequence"/>
</dbReference>
<evidence type="ECO:0000256" key="8">
    <source>
        <dbReference type="ARBA" id="ARBA00022991"/>
    </source>
</evidence>
<evidence type="ECO:0000256" key="5">
    <source>
        <dbReference type="ARBA" id="ARBA00022692"/>
    </source>
</evidence>
<evidence type="ECO:0000256" key="12">
    <source>
        <dbReference type="PIRSR" id="PIRSR038142-50"/>
    </source>
</evidence>
<feature type="transmembrane region" description="Helical" evidence="13">
    <location>
        <begin position="105"/>
        <end position="123"/>
    </location>
</feature>
<feature type="transmembrane region" description="Helical" evidence="13">
    <location>
        <begin position="171"/>
        <end position="190"/>
    </location>
</feature>
<accession>A0YD09</accession>
<evidence type="ECO:0000256" key="7">
    <source>
        <dbReference type="ARBA" id="ARBA00022989"/>
    </source>
</evidence>
<dbReference type="GO" id="GO:0007602">
    <property type="term" value="P:phototransduction"/>
    <property type="evidence" value="ECO:0007669"/>
    <property type="project" value="UniProtKB-KW"/>
</dbReference>
<keyword evidence="3" id="KW-0600">Photoreceptor protein</keyword>
<dbReference type="CDD" id="cd15242">
    <property type="entry name" value="7tm_Proteorhodopsin"/>
    <property type="match status" value="1"/>
</dbReference>
<evidence type="ECO:0000256" key="1">
    <source>
        <dbReference type="ARBA" id="ARBA00004141"/>
    </source>
</evidence>
<dbReference type="PRINTS" id="PR00251">
    <property type="entry name" value="BACTRLOPSIN"/>
</dbReference>
<evidence type="ECO:0000256" key="9">
    <source>
        <dbReference type="ARBA" id="ARBA00023136"/>
    </source>
</evidence>
<dbReference type="EMBL" id="AAVT01000004">
    <property type="protein sequence ID" value="EAW31112.1"/>
    <property type="molecule type" value="Genomic_DNA"/>
</dbReference>
<dbReference type="eggNOG" id="COG5524">
    <property type="taxonomic scope" value="Bacteria"/>
</dbReference>
<feature type="site" description="Primary proton donor" evidence="11">
    <location>
        <position position="90"/>
    </location>
</feature>
<keyword evidence="9 13" id="KW-0472">Membrane</keyword>
<dbReference type="PANTHER" id="PTHR28286">
    <property type="match status" value="1"/>
</dbReference>
<evidence type="ECO:0000256" key="4">
    <source>
        <dbReference type="ARBA" id="ARBA00022606"/>
    </source>
</evidence>
<comment type="similarity">
    <text evidence="2">Belongs to the archaeal/bacterial/fungal opsin family.</text>
</comment>
<dbReference type="Gene3D" id="1.20.1070.10">
    <property type="entry name" value="Rhodopsin 7-helix transmembrane proteins"/>
    <property type="match status" value="1"/>
</dbReference>
<dbReference type="InterPro" id="IPR018229">
    <property type="entry name" value="Rhodopsin_retinal_BS"/>
</dbReference>
<dbReference type="OrthoDB" id="30586at2"/>
<evidence type="ECO:0000256" key="10">
    <source>
        <dbReference type="ARBA" id="ARBA00023170"/>
    </source>
</evidence>
<keyword evidence="4" id="KW-0716">Sensory transduction</keyword>